<keyword evidence="3" id="KW-1185">Reference proteome</keyword>
<evidence type="ECO:0000259" key="1">
    <source>
        <dbReference type="SMART" id="SM00849"/>
    </source>
</evidence>
<gene>
    <name evidence="2" type="ORF">GCM10008938_42690</name>
</gene>
<dbReference type="PANTHER" id="PTHR43223:SF2">
    <property type="entry name" value="METALLO-BETA-LACTAMASE DOMAIN-CONTAINING PROTEIN"/>
    <property type="match status" value="1"/>
</dbReference>
<dbReference type="EMBL" id="BMOD01000024">
    <property type="protein sequence ID" value="GGJ52136.1"/>
    <property type="molecule type" value="Genomic_DNA"/>
</dbReference>
<comment type="caution">
    <text evidence="2">The sequence shown here is derived from an EMBL/GenBank/DDBJ whole genome shotgun (WGS) entry which is preliminary data.</text>
</comment>
<organism evidence="2 3">
    <name type="scientific">Deinococcus roseus</name>
    <dbReference type="NCBI Taxonomy" id="392414"/>
    <lineage>
        <taxon>Bacteria</taxon>
        <taxon>Thermotogati</taxon>
        <taxon>Deinococcota</taxon>
        <taxon>Deinococci</taxon>
        <taxon>Deinococcales</taxon>
        <taxon>Deinococcaceae</taxon>
        <taxon>Deinococcus</taxon>
    </lineage>
</organism>
<dbReference type="InterPro" id="IPR052195">
    <property type="entry name" value="Bact_Alkyl/Aryl-Sulfatase"/>
</dbReference>
<dbReference type="Proteomes" id="UP000632222">
    <property type="component" value="Unassembled WGS sequence"/>
</dbReference>
<reference evidence="3" key="1">
    <citation type="journal article" date="2019" name="Int. J. Syst. Evol. Microbiol.">
        <title>The Global Catalogue of Microorganisms (GCM) 10K type strain sequencing project: providing services to taxonomists for standard genome sequencing and annotation.</title>
        <authorList>
            <consortium name="The Broad Institute Genomics Platform"/>
            <consortium name="The Broad Institute Genome Sequencing Center for Infectious Disease"/>
            <person name="Wu L."/>
            <person name="Ma J."/>
        </authorList>
    </citation>
    <scope>NUCLEOTIDE SEQUENCE [LARGE SCALE GENOMIC DNA]</scope>
    <source>
        <strain evidence="3">JCM 14370</strain>
    </source>
</reference>
<feature type="domain" description="Metallo-beta-lactamase" evidence="1">
    <location>
        <begin position="31"/>
        <end position="218"/>
    </location>
</feature>
<accession>A0ABQ2DCA4</accession>
<dbReference type="SMART" id="SM00849">
    <property type="entry name" value="Lactamase_B"/>
    <property type="match status" value="1"/>
</dbReference>
<dbReference type="Pfam" id="PF00753">
    <property type="entry name" value="Lactamase_B"/>
    <property type="match status" value="1"/>
</dbReference>
<dbReference type="PANTHER" id="PTHR43223">
    <property type="entry name" value="ALKYL/ARYL-SULFATASE"/>
    <property type="match status" value="1"/>
</dbReference>
<dbReference type="InterPro" id="IPR001279">
    <property type="entry name" value="Metallo-B-lactamas"/>
</dbReference>
<protein>
    <submittedName>
        <fullName evidence="2">MBL fold metallo-hydrolase</fullName>
    </submittedName>
</protein>
<sequence>MAALTYQGTIDVFRGETVSVHSYSSPEAGEFVRSQIIETPHSLIVVDVQLSRQYAAEVRRYAESLGKPISRVIISHMHPDHWLGIDAFKDLPLYALSEVIGHLEMLGDFWIGLKKEELGDQIPDQKVIPQHVLQEGEEVIDGVKFVFRKVTQAECLANLMIELPEVKTLLPQDLVYNNIHLFVGELHGENRDILCFDGWIKTLEQLKTEDFELVIPGHGDPTDSSVFDRSIGFLKDAQQVFETAKDHQEFKARLIELYPHYKLPMLLDMSVLTLYKLM</sequence>
<dbReference type="RefSeq" id="WP_189006671.1">
    <property type="nucleotide sequence ID" value="NZ_BMOD01000024.1"/>
</dbReference>
<evidence type="ECO:0000313" key="2">
    <source>
        <dbReference type="EMBL" id="GGJ52136.1"/>
    </source>
</evidence>
<dbReference type="InterPro" id="IPR036866">
    <property type="entry name" value="RibonucZ/Hydroxyglut_hydro"/>
</dbReference>
<dbReference type="Gene3D" id="3.60.15.10">
    <property type="entry name" value="Ribonuclease Z/Hydroxyacylglutathione hydrolase-like"/>
    <property type="match status" value="1"/>
</dbReference>
<name>A0ABQ2DCA4_9DEIO</name>
<proteinExistence type="predicted"/>
<dbReference type="SUPFAM" id="SSF56281">
    <property type="entry name" value="Metallo-hydrolase/oxidoreductase"/>
    <property type="match status" value="1"/>
</dbReference>
<evidence type="ECO:0000313" key="3">
    <source>
        <dbReference type="Proteomes" id="UP000632222"/>
    </source>
</evidence>